<evidence type="ECO:0000256" key="1">
    <source>
        <dbReference type="ARBA" id="ARBA00002286"/>
    </source>
</evidence>
<evidence type="ECO:0000259" key="2">
    <source>
        <dbReference type="PROSITE" id="PS50994"/>
    </source>
</evidence>
<reference evidence="4" key="1">
    <citation type="journal article" date="2019" name="Int. J. Syst. Evol. Microbiol.">
        <title>The Global Catalogue of Microorganisms (GCM) 10K type strain sequencing project: providing services to taxonomists for standard genome sequencing and annotation.</title>
        <authorList>
            <consortium name="The Broad Institute Genomics Platform"/>
            <consortium name="The Broad Institute Genome Sequencing Center for Infectious Disease"/>
            <person name="Wu L."/>
            <person name="Ma J."/>
        </authorList>
    </citation>
    <scope>NUCLEOTIDE SEQUENCE [LARGE SCALE GENOMIC DNA]</scope>
    <source>
        <strain evidence="4">CCUG 59778</strain>
    </source>
</reference>
<dbReference type="InterPro" id="IPR048020">
    <property type="entry name" value="Transpos_IS3"/>
</dbReference>
<dbReference type="InterPro" id="IPR025948">
    <property type="entry name" value="HTH-like_dom"/>
</dbReference>
<accession>A0ABV8X5W6</accession>
<comment type="caution">
    <text evidence="3">The sequence shown here is derived from an EMBL/GenBank/DDBJ whole genome shotgun (WGS) entry which is preliminary data.</text>
</comment>
<evidence type="ECO:0000313" key="3">
    <source>
        <dbReference type="EMBL" id="MFC4410509.1"/>
    </source>
</evidence>
<dbReference type="Pfam" id="PF13333">
    <property type="entry name" value="rve_2"/>
    <property type="match status" value="1"/>
</dbReference>
<gene>
    <name evidence="3" type="ORF">ACFOZY_08740</name>
</gene>
<proteinExistence type="predicted"/>
<protein>
    <submittedName>
        <fullName evidence="3">IS3 family transposase</fullName>
    </submittedName>
</protein>
<dbReference type="InterPro" id="IPR050900">
    <property type="entry name" value="Transposase_IS3/IS150/IS904"/>
</dbReference>
<name>A0ABV8X5W6_9LACT</name>
<dbReference type="InterPro" id="IPR012337">
    <property type="entry name" value="RNaseH-like_sf"/>
</dbReference>
<dbReference type="Proteomes" id="UP001595817">
    <property type="component" value="Unassembled WGS sequence"/>
</dbReference>
<comment type="function">
    <text evidence="1">Involved in the transposition of the insertion sequence.</text>
</comment>
<dbReference type="RefSeq" id="WP_378154421.1">
    <property type="nucleotide sequence ID" value="NZ_JBHSEC010000014.1"/>
</dbReference>
<dbReference type="SUPFAM" id="SSF53098">
    <property type="entry name" value="Ribonuclease H-like"/>
    <property type="match status" value="1"/>
</dbReference>
<dbReference type="NCBIfam" id="NF033516">
    <property type="entry name" value="transpos_IS3"/>
    <property type="match status" value="1"/>
</dbReference>
<dbReference type="InterPro" id="IPR036397">
    <property type="entry name" value="RNaseH_sf"/>
</dbReference>
<dbReference type="Pfam" id="PF13276">
    <property type="entry name" value="HTH_21"/>
    <property type="match status" value="1"/>
</dbReference>
<keyword evidence="4" id="KW-1185">Reference proteome</keyword>
<sequence>MKYEFIQAHQDEYRVVKMCEVLKVSKSGYYKWLHSKDEVSERKQRQEELRRKISKSYHESGGTYGSPRIHQDLLEWGYIVSQKTVARLMREMELTAIPESKYITTTDSNHEEFVYPNLLERQFMVEAPNTAWVADITYIWTVEGWLYLASIMDLFSRKIVGWSLDVTMKKELPLEALEEALTLRQPQGELIHHSDRGSQYCSTEYIQTLNNHVESKVGISMSRKGNPYDNACIESFHATIKKELIYRRRFKTRKEAIDAITHYIDHFYNGKRRHSTLGYLSPNDFEKEYHQNPKVKIA</sequence>
<dbReference type="PANTHER" id="PTHR46889">
    <property type="entry name" value="TRANSPOSASE INSF FOR INSERTION SEQUENCE IS3B-RELATED"/>
    <property type="match status" value="1"/>
</dbReference>
<feature type="domain" description="Integrase catalytic" evidence="2">
    <location>
        <begin position="124"/>
        <end position="290"/>
    </location>
</feature>
<evidence type="ECO:0000313" key="4">
    <source>
        <dbReference type="Proteomes" id="UP001595817"/>
    </source>
</evidence>
<dbReference type="EMBL" id="JBHSEC010000014">
    <property type="protein sequence ID" value="MFC4410509.1"/>
    <property type="molecule type" value="Genomic_DNA"/>
</dbReference>
<dbReference type="InterPro" id="IPR001584">
    <property type="entry name" value="Integrase_cat-core"/>
</dbReference>
<dbReference type="Pfam" id="PF00665">
    <property type="entry name" value="rve"/>
    <property type="match status" value="1"/>
</dbReference>
<dbReference type="Gene3D" id="3.30.420.10">
    <property type="entry name" value="Ribonuclease H-like superfamily/Ribonuclease H"/>
    <property type="match status" value="1"/>
</dbReference>
<dbReference type="PROSITE" id="PS50994">
    <property type="entry name" value="INTEGRASE"/>
    <property type="match status" value="1"/>
</dbReference>
<dbReference type="PANTHER" id="PTHR46889:SF4">
    <property type="entry name" value="TRANSPOSASE INSO FOR INSERTION SEQUENCE ELEMENT IS911B-RELATED"/>
    <property type="match status" value="1"/>
</dbReference>
<organism evidence="3 4">
    <name type="scientific">Chungangia koreensis</name>
    <dbReference type="NCBI Taxonomy" id="752657"/>
    <lineage>
        <taxon>Bacteria</taxon>
        <taxon>Bacillati</taxon>
        <taxon>Bacillota</taxon>
        <taxon>Bacilli</taxon>
        <taxon>Lactobacillales</taxon>
        <taxon>Chungangia</taxon>
    </lineage>
</organism>